<reference evidence="2" key="1">
    <citation type="journal article" date="2015" name="Nature">
        <title>Complex archaea that bridge the gap between prokaryotes and eukaryotes.</title>
        <authorList>
            <person name="Spang A."/>
            <person name="Saw J.H."/>
            <person name="Jorgensen S.L."/>
            <person name="Zaremba-Niedzwiedzka K."/>
            <person name="Martijn J."/>
            <person name="Lind A.E."/>
            <person name="van Eijk R."/>
            <person name="Schleper C."/>
            <person name="Guy L."/>
            <person name="Ettema T.J."/>
        </authorList>
    </citation>
    <scope>NUCLEOTIDE SEQUENCE</scope>
</reference>
<feature type="compositionally biased region" description="Basic and acidic residues" evidence="1">
    <location>
        <begin position="1"/>
        <end position="17"/>
    </location>
</feature>
<sequence length="176" mass="18964">MQQHERTEAHAHAEPERSQNGATSAVAPYSGAARPCGPDGREMSQRQQGESWTPEQLAVQVWLATPQRGRRPRTQRGLAERLGISEFTVSHWKSLPGFGDAVLAMAREHIKSSDIGRILQSQIAKALRENDTPAARYVTEAVGGMAPTRGKGGTVAAQVIIINDGRPHNGAIDAIS</sequence>
<protein>
    <recommendedName>
        <fullName evidence="3">Homeodomain phBC6A51-type domain-containing protein</fullName>
    </recommendedName>
</protein>
<gene>
    <name evidence="2" type="ORF">LCGC14_1977370</name>
</gene>
<name>A0A0F9FY33_9ZZZZ</name>
<organism evidence="2">
    <name type="scientific">marine sediment metagenome</name>
    <dbReference type="NCBI Taxonomy" id="412755"/>
    <lineage>
        <taxon>unclassified sequences</taxon>
        <taxon>metagenomes</taxon>
        <taxon>ecological metagenomes</taxon>
    </lineage>
</organism>
<evidence type="ECO:0008006" key="3">
    <source>
        <dbReference type="Google" id="ProtNLM"/>
    </source>
</evidence>
<feature type="non-terminal residue" evidence="2">
    <location>
        <position position="176"/>
    </location>
</feature>
<proteinExistence type="predicted"/>
<evidence type="ECO:0000313" key="2">
    <source>
        <dbReference type="EMBL" id="KKL83176.1"/>
    </source>
</evidence>
<dbReference type="EMBL" id="LAZR01022060">
    <property type="protein sequence ID" value="KKL83176.1"/>
    <property type="molecule type" value="Genomic_DNA"/>
</dbReference>
<evidence type="ECO:0000256" key="1">
    <source>
        <dbReference type="SAM" id="MobiDB-lite"/>
    </source>
</evidence>
<comment type="caution">
    <text evidence="2">The sequence shown here is derived from an EMBL/GenBank/DDBJ whole genome shotgun (WGS) entry which is preliminary data.</text>
</comment>
<accession>A0A0F9FY33</accession>
<feature type="compositionally biased region" description="Polar residues" evidence="1">
    <location>
        <begin position="45"/>
        <end position="54"/>
    </location>
</feature>
<feature type="region of interest" description="Disordered" evidence="1">
    <location>
        <begin position="1"/>
        <end position="54"/>
    </location>
</feature>
<dbReference type="AlphaFoldDB" id="A0A0F9FY33"/>